<evidence type="ECO:0000256" key="5">
    <source>
        <dbReference type="ARBA" id="ARBA00023180"/>
    </source>
</evidence>
<protein>
    <submittedName>
        <fullName evidence="8">Crumbs like protein 2</fullName>
    </submittedName>
</protein>
<proteinExistence type="predicted"/>
<dbReference type="PANTHER" id="PTHR12916:SF4">
    <property type="entry name" value="UNINFLATABLE, ISOFORM C"/>
    <property type="match status" value="1"/>
</dbReference>
<evidence type="ECO:0000259" key="7">
    <source>
        <dbReference type="PROSITE" id="PS50026"/>
    </source>
</evidence>
<keyword evidence="1 6" id="KW-0245">EGF-like domain</keyword>
<evidence type="ECO:0000256" key="1">
    <source>
        <dbReference type="ARBA" id="ARBA00022536"/>
    </source>
</evidence>
<evidence type="ECO:0000313" key="8">
    <source>
        <dbReference type="EMBL" id="EPQ16849.1"/>
    </source>
</evidence>
<keyword evidence="3" id="KW-0677">Repeat</keyword>
<dbReference type="PANTHER" id="PTHR12916">
    <property type="entry name" value="CYTOCHROME C OXIDASE POLYPEPTIDE VIC-2"/>
    <property type="match status" value="1"/>
</dbReference>
<dbReference type="InterPro" id="IPR000152">
    <property type="entry name" value="EGF-type_Asp/Asn_hydroxyl_site"/>
</dbReference>
<dbReference type="Proteomes" id="UP000052978">
    <property type="component" value="Unassembled WGS sequence"/>
</dbReference>
<dbReference type="PROSITE" id="PS00022">
    <property type="entry name" value="EGF_1"/>
    <property type="match status" value="1"/>
</dbReference>
<keyword evidence="5" id="KW-0325">Glycoprotein</keyword>
<accession>S7NHH0</accession>
<keyword evidence="2" id="KW-0732">Signal</keyword>
<evidence type="ECO:0000313" key="9">
    <source>
        <dbReference type="Proteomes" id="UP000052978"/>
    </source>
</evidence>
<dbReference type="PROSITE" id="PS01186">
    <property type="entry name" value="EGF_2"/>
    <property type="match status" value="1"/>
</dbReference>
<dbReference type="AlphaFoldDB" id="S7NHH0"/>
<evidence type="ECO:0000256" key="6">
    <source>
        <dbReference type="PROSITE-ProRule" id="PRU00076"/>
    </source>
</evidence>
<dbReference type="eggNOG" id="KOG1217">
    <property type="taxonomic scope" value="Eukaryota"/>
</dbReference>
<feature type="domain" description="EGF-like" evidence="7">
    <location>
        <begin position="82"/>
        <end position="121"/>
    </location>
</feature>
<gene>
    <name evidence="8" type="ORF">D623_10028425</name>
</gene>
<name>S7NHH0_MYOBR</name>
<comment type="caution">
    <text evidence="6">Lacks conserved residue(s) required for the propagation of feature annotation.</text>
</comment>
<dbReference type="CDD" id="cd00054">
    <property type="entry name" value="EGF_CA"/>
    <property type="match status" value="2"/>
</dbReference>
<feature type="disulfide bond" evidence="6">
    <location>
        <begin position="111"/>
        <end position="120"/>
    </location>
</feature>
<feature type="domain" description="EGF-like" evidence="7">
    <location>
        <begin position="123"/>
        <end position="161"/>
    </location>
</feature>
<dbReference type="Pfam" id="PF00008">
    <property type="entry name" value="EGF"/>
    <property type="match status" value="1"/>
</dbReference>
<dbReference type="SUPFAM" id="SSF57196">
    <property type="entry name" value="EGF/Laminin"/>
    <property type="match status" value="2"/>
</dbReference>
<reference evidence="8 9" key="1">
    <citation type="journal article" date="2013" name="Nat. Commun.">
        <title>Genome analysis reveals insights into physiology and longevity of the Brandt's bat Myotis brandtii.</title>
        <authorList>
            <person name="Seim I."/>
            <person name="Fang X."/>
            <person name="Xiong Z."/>
            <person name="Lobanov A.V."/>
            <person name="Huang Z."/>
            <person name="Ma S."/>
            <person name="Feng Y."/>
            <person name="Turanov A.A."/>
            <person name="Zhu Y."/>
            <person name="Lenz T.L."/>
            <person name="Gerashchenko M.V."/>
            <person name="Fan D."/>
            <person name="Hee Yim S."/>
            <person name="Yao X."/>
            <person name="Jordan D."/>
            <person name="Xiong Y."/>
            <person name="Ma Y."/>
            <person name="Lyapunov A.N."/>
            <person name="Chen G."/>
            <person name="Kulakova O.I."/>
            <person name="Sun Y."/>
            <person name="Lee S.G."/>
            <person name="Bronson R.T."/>
            <person name="Moskalev A.A."/>
            <person name="Sunyaev S.R."/>
            <person name="Zhang G."/>
            <person name="Krogh A."/>
            <person name="Wang J."/>
            <person name="Gladyshev V.N."/>
        </authorList>
    </citation>
    <scope>NUCLEOTIDE SEQUENCE [LARGE SCALE GENOMIC DNA]</scope>
</reference>
<dbReference type="FunFam" id="2.10.25.10:FF:000411">
    <property type="entry name" value="Crumbs cell polarity complex component 2"/>
    <property type="match status" value="1"/>
</dbReference>
<dbReference type="InterPro" id="IPR000742">
    <property type="entry name" value="EGF"/>
</dbReference>
<dbReference type="PROSITE" id="PS01187">
    <property type="entry name" value="EGF_CA"/>
    <property type="match status" value="1"/>
</dbReference>
<keyword evidence="4 6" id="KW-1015">Disulfide bond</keyword>
<sequence>MEAPELLPVPVWLCVACWDLACRTTGPFSILPSVDRPCGFLSPGTRARTEPSEARSACASDPCSPGTQCQATESGYTCGPTEPQGCATQPCYHGALCVPQGPGPNDFRCYCVPGFQGPRCELDIDECASRPCHHGATCRNLADRYECHCPLDYAGNGPGCARRRFCNVHPLGSECEVSNSV</sequence>
<dbReference type="PROSITE" id="PS50026">
    <property type="entry name" value="EGF_3"/>
    <property type="match status" value="2"/>
</dbReference>
<dbReference type="PROSITE" id="PS00010">
    <property type="entry name" value="ASX_HYDROXYL"/>
    <property type="match status" value="1"/>
</dbReference>
<dbReference type="SMART" id="SM00179">
    <property type="entry name" value="EGF_CA"/>
    <property type="match status" value="2"/>
</dbReference>
<evidence type="ECO:0000256" key="4">
    <source>
        <dbReference type="ARBA" id="ARBA00023157"/>
    </source>
</evidence>
<organism evidence="8 9">
    <name type="scientific">Myotis brandtii</name>
    <name type="common">Brandt's bat</name>
    <dbReference type="NCBI Taxonomy" id="109478"/>
    <lineage>
        <taxon>Eukaryota</taxon>
        <taxon>Metazoa</taxon>
        <taxon>Chordata</taxon>
        <taxon>Craniata</taxon>
        <taxon>Vertebrata</taxon>
        <taxon>Euteleostomi</taxon>
        <taxon>Mammalia</taxon>
        <taxon>Eutheria</taxon>
        <taxon>Laurasiatheria</taxon>
        <taxon>Chiroptera</taxon>
        <taxon>Yangochiroptera</taxon>
        <taxon>Vespertilionidae</taxon>
        <taxon>Myotis</taxon>
    </lineage>
</organism>
<dbReference type="EMBL" id="KE164307">
    <property type="protein sequence ID" value="EPQ16849.1"/>
    <property type="molecule type" value="Genomic_DNA"/>
</dbReference>
<evidence type="ECO:0000256" key="3">
    <source>
        <dbReference type="ARBA" id="ARBA00022737"/>
    </source>
</evidence>
<dbReference type="GO" id="GO:0005509">
    <property type="term" value="F:calcium ion binding"/>
    <property type="evidence" value="ECO:0007669"/>
    <property type="project" value="InterPro"/>
</dbReference>
<evidence type="ECO:0000256" key="2">
    <source>
        <dbReference type="ARBA" id="ARBA00022729"/>
    </source>
</evidence>
<dbReference type="SMART" id="SM00181">
    <property type="entry name" value="EGF"/>
    <property type="match status" value="2"/>
</dbReference>
<keyword evidence="9" id="KW-1185">Reference proteome</keyword>
<dbReference type="Gene3D" id="2.10.25.10">
    <property type="entry name" value="Laminin"/>
    <property type="match status" value="2"/>
</dbReference>
<dbReference type="InterPro" id="IPR018097">
    <property type="entry name" value="EGF_Ca-bd_CS"/>
</dbReference>
<dbReference type="InterPro" id="IPR001881">
    <property type="entry name" value="EGF-like_Ca-bd_dom"/>
</dbReference>
<dbReference type="FunFam" id="2.10.25.10:FF:000142">
    <property type="entry name" value="Crumbs cell polarity complex component 2"/>
    <property type="match status" value="1"/>
</dbReference>